<evidence type="ECO:0000256" key="1">
    <source>
        <dbReference type="ARBA" id="ARBA00005879"/>
    </source>
</evidence>
<evidence type="ECO:0000256" key="6">
    <source>
        <dbReference type="ARBA" id="ARBA00023244"/>
    </source>
</evidence>
<dbReference type="GO" id="GO:0004851">
    <property type="term" value="F:uroporphyrin-III C-methyltransferase activity"/>
    <property type="evidence" value="ECO:0007669"/>
    <property type="project" value="UniProtKB-EC"/>
</dbReference>
<dbReference type="InterPro" id="IPR014777">
    <property type="entry name" value="4pyrrole_Mease_sub1"/>
</dbReference>
<evidence type="ECO:0000313" key="10">
    <source>
        <dbReference type="Proteomes" id="UP000249229"/>
    </source>
</evidence>
<dbReference type="InterPro" id="IPR000878">
    <property type="entry name" value="4pyrrol_Mease"/>
</dbReference>
<evidence type="ECO:0000256" key="5">
    <source>
        <dbReference type="ARBA" id="ARBA00022691"/>
    </source>
</evidence>
<reference evidence="9 10" key="1">
    <citation type="submission" date="2017-08" db="EMBL/GenBank/DDBJ databases">
        <title>Infants hospitalized years apart are colonized by the same room-sourced microbial strains.</title>
        <authorList>
            <person name="Brooks B."/>
            <person name="Olm M.R."/>
            <person name="Firek B.A."/>
            <person name="Baker R."/>
            <person name="Thomas B.C."/>
            <person name="Morowitz M.J."/>
            <person name="Banfield J.F."/>
        </authorList>
    </citation>
    <scope>NUCLEOTIDE SEQUENCE [LARGE SCALE GENOMIC DNA]</scope>
    <source>
        <strain evidence="9">S2_005_001_R1_22</strain>
    </source>
</reference>
<keyword evidence="6" id="KW-0627">Porphyrin biosynthesis</keyword>
<evidence type="ECO:0000256" key="4">
    <source>
        <dbReference type="ARBA" id="ARBA00022679"/>
    </source>
</evidence>
<keyword evidence="4 9" id="KW-0808">Transferase</keyword>
<dbReference type="InterPro" id="IPR050161">
    <property type="entry name" value="Siro_Cobalamin_biosynth"/>
</dbReference>
<dbReference type="InterPro" id="IPR035996">
    <property type="entry name" value="4pyrrol_Methylase_sf"/>
</dbReference>
<dbReference type="SUPFAM" id="SSF53790">
    <property type="entry name" value="Tetrapyrrole methylase"/>
    <property type="match status" value="1"/>
</dbReference>
<keyword evidence="3 9" id="KW-0489">Methyltransferase</keyword>
<dbReference type="UniPathway" id="UPA00262">
    <property type="reaction ID" value="UER00211"/>
</dbReference>
<feature type="domain" description="Tetrapyrrole methylase" evidence="8">
    <location>
        <begin position="9"/>
        <end position="219"/>
    </location>
</feature>
<dbReference type="Pfam" id="PF00590">
    <property type="entry name" value="TP_methylase"/>
    <property type="match status" value="1"/>
</dbReference>
<comment type="similarity">
    <text evidence="1">Belongs to the precorrin methyltransferase family.</text>
</comment>
<keyword evidence="5" id="KW-0949">S-adenosyl-L-methionine</keyword>
<dbReference type="EMBL" id="QFQI01000006">
    <property type="protein sequence ID" value="PZQ60027.1"/>
    <property type="molecule type" value="Genomic_DNA"/>
</dbReference>
<sequence length="259" mass="26965">MADAFAPGTIWLIGAGPGDPDLLTRKAERLLAAADVVFYDALVGPAILALAPGAELISVGKRSGRHSKDQATIDELIVQAALAGRRVVRLKGGDPSIFGRSAEELAHGARHGITVRICPGITAASAAAASAQTSLTLRGQARRLTLLTAHVRAGEPLDIDWDTLSQRDATLAIYMGRAAAPELARALIDAGRAPDTPVLVAVNVSLPDERLIRGRLDALPFLVRAIGRNDPTLLLIGEAMAHGTPVASRAAEAPALEIC</sequence>
<dbReference type="Proteomes" id="UP000249229">
    <property type="component" value="Unassembled WGS sequence"/>
</dbReference>
<evidence type="ECO:0000256" key="7">
    <source>
        <dbReference type="ARBA" id="ARBA00025705"/>
    </source>
</evidence>
<dbReference type="EC" id="2.1.1.107" evidence="2"/>
<dbReference type="PANTHER" id="PTHR45790">
    <property type="entry name" value="SIROHEME SYNTHASE-RELATED"/>
    <property type="match status" value="1"/>
</dbReference>
<evidence type="ECO:0000259" key="8">
    <source>
        <dbReference type="Pfam" id="PF00590"/>
    </source>
</evidence>
<dbReference type="InterPro" id="IPR014776">
    <property type="entry name" value="4pyrrole_Mease_sub2"/>
</dbReference>
<proteinExistence type="inferred from homology"/>
<gene>
    <name evidence="9" type="primary">cobA</name>
    <name evidence="9" type="ORF">DI544_09155</name>
</gene>
<accession>A0A2W5QQ38</accession>
<dbReference type="Gene3D" id="3.30.950.10">
    <property type="entry name" value="Methyltransferase, Cobalt-precorrin-4 Transmethylase, Domain 2"/>
    <property type="match status" value="1"/>
</dbReference>
<dbReference type="InterPro" id="IPR006366">
    <property type="entry name" value="CobA/CysG_C"/>
</dbReference>
<comment type="caution">
    <text evidence="9">The sequence shown here is derived from an EMBL/GenBank/DDBJ whole genome shotgun (WGS) entry which is preliminary data.</text>
</comment>
<dbReference type="NCBIfam" id="TIGR01469">
    <property type="entry name" value="cobA_cysG_Cterm"/>
    <property type="match status" value="1"/>
</dbReference>
<dbReference type="Gene3D" id="3.40.1010.10">
    <property type="entry name" value="Cobalt-precorrin-4 Transmethylase, Domain 1"/>
    <property type="match status" value="1"/>
</dbReference>
<protein>
    <recommendedName>
        <fullName evidence="2">uroporphyrinogen-III C-methyltransferase</fullName>
        <ecNumber evidence="2">2.1.1.107</ecNumber>
    </recommendedName>
</protein>
<dbReference type="GO" id="GO:0032259">
    <property type="term" value="P:methylation"/>
    <property type="evidence" value="ECO:0007669"/>
    <property type="project" value="UniProtKB-KW"/>
</dbReference>
<evidence type="ECO:0000256" key="2">
    <source>
        <dbReference type="ARBA" id="ARBA00012162"/>
    </source>
</evidence>
<dbReference type="AlphaFoldDB" id="A0A2W5QQ38"/>
<dbReference type="PANTHER" id="PTHR45790:SF3">
    <property type="entry name" value="S-ADENOSYL-L-METHIONINE-DEPENDENT UROPORPHYRINOGEN III METHYLTRANSFERASE, CHLOROPLASTIC"/>
    <property type="match status" value="1"/>
</dbReference>
<evidence type="ECO:0000313" key="9">
    <source>
        <dbReference type="EMBL" id="PZQ60027.1"/>
    </source>
</evidence>
<comment type="pathway">
    <text evidence="7">Porphyrin-containing compound metabolism; siroheme biosynthesis; precorrin-2 from uroporphyrinogen III: step 1/1.</text>
</comment>
<dbReference type="NCBIfam" id="NF004790">
    <property type="entry name" value="PRK06136.1"/>
    <property type="match status" value="1"/>
</dbReference>
<dbReference type="FunFam" id="3.40.1010.10:FF:000001">
    <property type="entry name" value="Siroheme synthase"/>
    <property type="match status" value="1"/>
</dbReference>
<evidence type="ECO:0000256" key="3">
    <source>
        <dbReference type="ARBA" id="ARBA00022603"/>
    </source>
</evidence>
<organism evidence="9 10">
    <name type="scientific">Sphingomonas taxi</name>
    <dbReference type="NCBI Taxonomy" id="1549858"/>
    <lineage>
        <taxon>Bacteria</taxon>
        <taxon>Pseudomonadati</taxon>
        <taxon>Pseudomonadota</taxon>
        <taxon>Alphaproteobacteria</taxon>
        <taxon>Sphingomonadales</taxon>
        <taxon>Sphingomonadaceae</taxon>
        <taxon>Sphingomonas</taxon>
    </lineage>
</organism>
<dbReference type="GO" id="GO:0019354">
    <property type="term" value="P:siroheme biosynthetic process"/>
    <property type="evidence" value="ECO:0007669"/>
    <property type="project" value="UniProtKB-UniPathway"/>
</dbReference>
<dbReference type="CDD" id="cd11642">
    <property type="entry name" value="SUMT"/>
    <property type="match status" value="1"/>
</dbReference>
<name>A0A2W5QQ38_9SPHN</name>